<feature type="compositionally biased region" description="Basic and acidic residues" evidence="1">
    <location>
        <begin position="385"/>
        <end position="423"/>
    </location>
</feature>
<comment type="caution">
    <text evidence="2">The sequence shown here is derived from an EMBL/GenBank/DDBJ whole genome shotgun (WGS) entry which is preliminary data.</text>
</comment>
<evidence type="ECO:0000313" key="2">
    <source>
        <dbReference type="EMBL" id="TYK51061.1"/>
    </source>
</evidence>
<dbReference type="Proteomes" id="UP000323505">
    <property type="component" value="Unassembled WGS sequence"/>
</dbReference>
<organism evidence="2 3">
    <name type="scientific">Actinomadura decatromicini</name>
    <dbReference type="NCBI Taxonomy" id="2604572"/>
    <lineage>
        <taxon>Bacteria</taxon>
        <taxon>Bacillati</taxon>
        <taxon>Actinomycetota</taxon>
        <taxon>Actinomycetes</taxon>
        <taxon>Streptosporangiales</taxon>
        <taxon>Thermomonosporaceae</taxon>
        <taxon>Actinomadura</taxon>
    </lineage>
</organism>
<dbReference type="AlphaFoldDB" id="A0A5D3FRU1"/>
<keyword evidence="3" id="KW-1185">Reference proteome</keyword>
<evidence type="ECO:0000256" key="1">
    <source>
        <dbReference type="SAM" id="MobiDB-lite"/>
    </source>
</evidence>
<name>A0A5D3FRU1_9ACTN</name>
<accession>A0A5D3FRU1</accession>
<feature type="region of interest" description="Disordered" evidence="1">
    <location>
        <begin position="371"/>
        <end position="423"/>
    </location>
</feature>
<sequence>MSLISHVYHGELGEWCADRLPGSDEVVRRLAAETKGLPPVRPAAPVDRRHWNRVDRAFAVRLAMFVQHAPPYSALYGLVRVGLVRPEWAHRQAALYPSHARLGEDERRRALDMRPTLTGWLDLADEHGVGKYAGTDGTASYARFPYSSGEPMLSELFDRMRGYLRAHAPLGRIGAEQGLARVCSLVASLGYVFRNDPADEPFYRLFTGRTPTVEELHAFADENAVLEQVELMRRLDDSGALAKIRRLAGNPPVGQPWGIASPVFGSYWADNDILVGGQRGTTLIDVSSVIAVNKPSRARRWIWRLLASAWFDTTDAYRIRNVALYFTRYGVLVSWPLDELIQDLLQGDDPRKARREFLALANRLVERTADEPAEASSEALSRVASRSDRHNVIRAPDAEPPERGDHVRAPELTRHNQKAVRERIEDPRQDTIEQALEKFLAEQKKHLSTRTFTDYEEVVSLLRASLNNYGYQDLDGDERRRFDDAYDQHRDGGAFCRTFGPEKIPENIGEFLGYFMARKVITTRRVLRATGPAVRRLGQWLAARDYAITAPDLEHMLEAADEAATDLPAAEELRRAWNDLRDTEPEIDEAEVEDTVEDVLFVRAVEPGLIHFADHSEDRVIEIPVPREISDLVKTGWEIYVEAALVDGEWRVSLIGTVYT</sequence>
<gene>
    <name evidence="2" type="ORF">FXF68_11460</name>
</gene>
<dbReference type="EMBL" id="VSRQ01000002">
    <property type="protein sequence ID" value="TYK51061.1"/>
    <property type="molecule type" value="Genomic_DNA"/>
</dbReference>
<proteinExistence type="predicted"/>
<evidence type="ECO:0000313" key="3">
    <source>
        <dbReference type="Proteomes" id="UP000323505"/>
    </source>
</evidence>
<protein>
    <submittedName>
        <fullName evidence="2">Uncharacterized protein</fullName>
    </submittedName>
</protein>
<reference evidence="2 3" key="1">
    <citation type="submission" date="2019-08" db="EMBL/GenBank/DDBJ databases">
        <title>Actinomadura sp. nov. CYP1-5 isolated from mountain soil.</title>
        <authorList>
            <person name="Songsumanus A."/>
            <person name="Kuncharoen N."/>
            <person name="Kudo T."/>
            <person name="Yuki M."/>
            <person name="Igarashi Y."/>
            <person name="Tanasupawat S."/>
        </authorList>
    </citation>
    <scope>NUCLEOTIDE SEQUENCE [LARGE SCALE GENOMIC DNA]</scope>
    <source>
        <strain evidence="2 3">CYP1-5</strain>
    </source>
</reference>
<dbReference type="RefSeq" id="WP_148758895.1">
    <property type="nucleotide sequence ID" value="NZ_VSRQ01000002.1"/>
</dbReference>